<accession>A9NTC9</accession>
<dbReference type="PANTHER" id="PTHR34539:SF19">
    <property type="entry name" value="T6J4.11 PROTEIN"/>
    <property type="match status" value="1"/>
</dbReference>
<name>A9NTC9_PICSI</name>
<evidence type="ECO:0000313" key="1">
    <source>
        <dbReference type="EMBL" id="ABK23890.1"/>
    </source>
</evidence>
<reference evidence="1" key="1">
    <citation type="journal article" date="2008" name="BMC Genomics">
        <title>A conifer genomics resource of 200,000 spruce (Picea spp.) ESTs and 6,464 high-quality, sequence-finished full-length cDNAs for Sitka spruce (Picea sitchensis).</title>
        <authorList>
            <person name="Ralph S.G."/>
            <person name="Chun H.J."/>
            <person name="Kolosova N."/>
            <person name="Cooper D."/>
            <person name="Oddy C."/>
            <person name="Ritland C.E."/>
            <person name="Kirkpatrick R."/>
            <person name="Moore R."/>
            <person name="Barber S."/>
            <person name="Holt R.A."/>
            <person name="Jones S.J."/>
            <person name="Marra M.A."/>
            <person name="Douglas C.J."/>
            <person name="Ritland K."/>
            <person name="Bohlmann J."/>
        </authorList>
    </citation>
    <scope>NUCLEOTIDE SEQUENCE</scope>
    <source>
        <tissue evidence="1">Green portion of the leader tissue</tissue>
    </source>
</reference>
<sequence length="208" mass="23431">MDRKRGRDEDDDLISCDLSEAKRFNGLTAQGEELLHLLEDMDPNDEKSLEDSEELVNGVIRSLEEEIGVQPSCSHDRLNENIQLEDLLFVESANSLDTNVELGYLLEASDDELGIPPTLIGAPEDQSSSDESCADILDSSAVQNEWNDDQLWPFEDEVSGYDMLQFGYCDISRFNEVEGRDFAVNNGMMLFEHSDVDQPWRQEATCGI</sequence>
<organism evidence="1">
    <name type="scientific">Picea sitchensis</name>
    <name type="common">Sitka spruce</name>
    <name type="synonym">Pinus sitchensis</name>
    <dbReference type="NCBI Taxonomy" id="3332"/>
    <lineage>
        <taxon>Eukaryota</taxon>
        <taxon>Viridiplantae</taxon>
        <taxon>Streptophyta</taxon>
        <taxon>Embryophyta</taxon>
        <taxon>Tracheophyta</taxon>
        <taxon>Spermatophyta</taxon>
        <taxon>Pinopsida</taxon>
        <taxon>Pinidae</taxon>
        <taxon>Conifers I</taxon>
        <taxon>Pinales</taxon>
        <taxon>Pinaceae</taxon>
        <taxon>Picea</taxon>
    </lineage>
</organism>
<dbReference type="AlphaFoldDB" id="A9NTC9"/>
<dbReference type="PANTHER" id="PTHR34539">
    <property type="entry name" value="T6J4.11 PROTEIN"/>
    <property type="match status" value="1"/>
</dbReference>
<protein>
    <submittedName>
        <fullName evidence="1">Uncharacterized protein</fullName>
    </submittedName>
</protein>
<dbReference type="EMBL" id="EF084577">
    <property type="protein sequence ID" value="ABK23890.1"/>
    <property type="molecule type" value="mRNA"/>
</dbReference>
<dbReference type="OMA" id="FEFSDDC"/>
<proteinExistence type="evidence at transcript level"/>